<dbReference type="OrthoDB" id="9804819at2"/>
<dbReference type="EMBL" id="LDRK01000028">
    <property type="protein sequence ID" value="KTR86120.1"/>
    <property type="molecule type" value="Genomic_DNA"/>
</dbReference>
<name>A0A147EP32_9MICO</name>
<dbReference type="Gene3D" id="3.40.50.300">
    <property type="entry name" value="P-loop containing nucleotide triphosphate hydrolases"/>
    <property type="match status" value="1"/>
</dbReference>
<dbReference type="SMART" id="SM00382">
    <property type="entry name" value="AAA"/>
    <property type="match status" value="1"/>
</dbReference>
<gene>
    <name evidence="6" type="ORF">NS354_06405</name>
</gene>
<reference evidence="6 7" key="1">
    <citation type="journal article" date="2016" name="Front. Microbiol.">
        <title>Genomic Resource of Rice Seed Associated Bacteria.</title>
        <authorList>
            <person name="Midha S."/>
            <person name="Bansal K."/>
            <person name="Sharma S."/>
            <person name="Kumar N."/>
            <person name="Patil P.P."/>
            <person name="Chaudhry V."/>
            <person name="Patil P.B."/>
        </authorList>
    </citation>
    <scope>NUCLEOTIDE SEQUENCE [LARGE SCALE GENOMIC DNA]</scope>
    <source>
        <strain evidence="6 7">NS354</strain>
    </source>
</reference>
<evidence type="ECO:0000256" key="2">
    <source>
        <dbReference type="ARBA" id="ARBA00022448"/>
    </source>
</evidence>
<organism evidence="6 7">
    <name type="scientific">Leucobacter chromiiresistens</name>
    <dbReference type="NCBI Taxonomy" id="1079994"/>
    <lineage>
        <taxon>Bacteria</taxon>
        <taxon>Bacillati</taxon>
        <taxon>Actinomycetota</taxon>
        <taxon>Actinomycetes</taxon>
        <taxon>Micrococcales</taxon>
        <taxon>Microbacteriaceae</taxon>
        <taxon>Leucobacter</taxon>
    </lineage>
</organism>
<dbReference type="PATRIC" id="fig|1079994.3.peg.1373"/>
<keyword evidence="2" id="KW-0813">Transport</keyword>
<dbReference type="GO" id="GO:0016887">
    <property type="term" value="F:ATP hydrolysis activity"/>
    <property type="evidence" value="ECO:0007669"/>
    <property type="project" value="InterPro"/>
</dbReference>
<feature type="domain" description="ABC transporter" evidence="5">
    <location>
        <begin position="14"/>
        <end position="240"/>
    </location>
</feature>
<evidence type="ECO:0000313" key="6">
    <source>
        <dbReference type="EMBL" id="KTR86120.1"/>
    </source>
</evidence>
<dbReference type="InterPro" id="IPR003593">
    <property type="entry name" value="AAA+_ATPase"/>
</dbReference>
<dbReference type="InterPro" id="IPR003439">
    <property type="entry name" value="ABC_transporter-like_ATP-bd"/>
</dbReference>
<dbReference type="PROSITE" id="PS50893">
    <property type="entry name" value="ABC_TRANSPORTER_2"/>
    <property type="match status" value="1"/>
</dbReference>
<dbReference type="AlphaFoldDB" id="A0A147EP32"/>
<accession>A0A147EP32</accession>
<comment type="caution">
    <text evidence="6">The sequence shown here is derived from an EMBL/GenBank/DDBJ whole genome shotgun (WGS) entry which is preliminary data.</text>
</comment>
<comment type="similarity">
    <text evidence="1">Belongs to the ABC transporter superfamily.</text>
</comment>
<evidence type="ECO:0000313" key="7">
    <source>
        <dbReference type="Proteomes" id="UP000070810"/>
    </source>
</evidence>
<dbReference type="Proteomes" id="UP000070810">
    <property type="component" value="Unassembled WGS sequence"/>
</dbReference>
<keyword evidence="7" id="KW-1185">Reference proteome</keyword>
<dbReference type="GO" id="GO:0005524">
    <property type="term" value="F:ATP binding"/>
    <property type="evidence" value="ECO:0007669"/>
    <property type="project" value="UniProtKB-KW"/>
</dbReference>
<keyword evidence="3" id="KW-0547">Nucleotide-binding</keyword>
<dbReference type="RefSeq" id="WP_058593741.1">
    <property type="nucleotide sequence ID" value="NZ_LDRK01000028.1"/>
</dbReference>
<dbReference type="PANTHER" id="PTHR43335:SF4">
    <property type="entry name" value="ABC TRANSPORTER, ATP-BINDING PROTEIN"/>
    <property type="match status" value="1"/>
</dbReference>
<evidence type="ECO:0000256" key="1">
    <source>
        <dbReference type="ARBA" id="ARBA00005417"/>
    </source>
</evidence>
<dbReference type="PANTHER" id="PTHR43335">
    <property type="entry name" value="ABC TRANSPORTER, ATP-BINDING PROTEIN"/>
    <property type="match status" value="1"/>
</dbReference>
<proteinExistence type="inferred from homology"/>
<keyword evidence="4" id="KW-0067">ATP-binding</keyword>
<dbReference type="Pfam" id="PF00005">
    <property type="entry name" value="ABC_tran"/>
    <property type="match status" value="1"/>
</dbReference>
<protein>
    <recommendedName>
        <fullName evidence="5">ABC transporter domain-containing protein</fullName>
    </recommendedName>
</protein>
<dbReference type="SUPFAM" id="SSF52540">
    <property type="entry name" value="P-loop containing nucleoside triphosphate hydrolases"/>
    <property type="match status" value="1"/>
</dbReference>
<evidence type="ECO:0000256" key="3">
    <source>
        <dbReference type="ARBA" id="ARBA00022741"/>
    </source>
</evidence>
<evidence type="ECO:0000256" key="4">
    <source>
        <dbReference type="ARBA" id="ARBA00022840"/>
    </source>
</evidence>
<dbReference type="CDD" id="cd03230">
    <property type="entry name" value="ABC_DR_subfamily_A"/>
    <property type="match status" value="1"/>
</dbReference>
<dbReference type="InterPro" id="IPR027417">
    <property type="entry name" value="P-loop_NTPase"/>
</dbReference>
<sequence>MTGAASAVAGAPALETRALTKRYGGRLALDGVNLHVERGSVFGFLGANGAGKTTAIRILLALARASSGTARLLGHAPGSAEVRPLIGYCPDVPGFPSWMTGREVLEQAATLFQLPKSTTRRRVPELLDLTGLADTRARVGGYSRGMRQRLGLAQALINSPQLLVLDEPTSALDPMGRRAVLELLTELKGQTTVFFSTHLLPDVERVCDDVAILSDGRVAAEGPLREVRARFGGSRGRLIVETDQTERLREALLAPSGVGAGSGFALDVAEEAPGSRALVVTVDDVEDGAARIAALVGSLGARLFRLEPREASLEDVFVDLVEGAR</sequence>
<evidence type="ECO:0000259" key="5">
    <source>
        <dbReference type="PROSITE" id="PS50893"/>
    </source>
</evidence>